<dbReference type="AlphaFoldDB" id="A0ABD3BDM4"/>
<protein>
    <submittedName>
        <fullName evidence="2">Uncharacterized protein</fullName>
    </submittedName>
</protein>
<sequence length="97" mass="11568">MARNRLLLCTFLVLLSIIFFITTSEADKVFDEIKKRRDTKKLKLDAMDNIKSRIDNILSCFKLFEHYRNRYKFDSLRDEVELDMCGAVWIILCARLD</sequence>
<reference evidence="3" key="1">
    <citation type="journal article" date="2024" name="IScience">
        <title>Strigolactones Initiate the Formation of Haustorium-like Structures in Castilleja.</title>
        <authorList>
            <person name="Buerger M."/>
            <person name="Peterson D."/>
            <person name="Chory J."/>
        </authorList>
    </citation>
    <scope>NUCLEOTIDE SEQUENCE [LARGE SCALE GENOMIC DNA]</scope>
</reference>
<accession>A0ABD3BDM4</accession>
<evidence type="ECO:0000256" key="1">
    <source>
        <dbReference type="SAM" id="SignalP"/>
    </source>
</evidence>
<organism evidence="2 3">
    <name type="scientific">Castilleja foliolosa</name>
    <dbReference type="NCBI Taxonomy" id="1961234"/>
    <lineage>
        <taxon>Eukaryota</taxon>
        <taxon>Viridiplantae</taxon>
        <taxon>Streptophyta</taxon>
        <taxon>Embryophyta</taxon>
        <taxon>Tracheophyta</taxon>
        <taxon>Spermatophyta</taxon>
        <taxon>Magnoliopsida</taxon>
        <taxon>eudicotyledons</taxon>
        <taxon>Gunneridae</taxon>
        <taxon>Pentapetalae</taxon>
        <taxon>asterids</taxon>
        <taxon>lamiids</taxon>
        <taxon>Lamiales</taxon>
        <taxon>Orobanchaceae</taxon>
        <taxon>Pedicularideae</taxon>
        <taxon>Castillejinae</taxon>
        <taxon>Castilleja</taxon>
    </lineage>
</organism>
<proteinExistence type="predicted"/>
<name>A0ABD3BDM4_9LAMI</name>
<evidence type="ECO:0000313" key="3">
    <source>
        <dbReference type="Proteomes" id="UP001632038"/>
    </source>
</evidence>
<dbReference type="Proteomes" id="UP001632038">
    <property type="component" value="Unassembled WGS sequence"/>
</dbReference>
<feature type="signal peptide" evidence="1">
    <location>
        <begin position="1"/>
        <end position="26"/>
    </location>
</feature>
<comment type="caution">
    <text evidence="2">The sequence shown here is derived from an EMBL/GenBank/DDBJ whole genome shotgun (WGS) entry which is preliminary data.</text>
</comment>
<dbReference type="EMBL" id="JAVIJP010000100">
    <property type="protein sequence ID" value="KAL3615417.1"/>
    <property type="molecule type" value="Genomic_DNA"/>
</dbReference>
<evidence type="ECO:0000313" key="2">
    <source>
        <dbReference type="EMBL" id="KAL3615417.1"/>
    </source>
</evidence>
<feature type="chain" id="PRO_5044867156" evidence="1">
    <location>
        <begin position="27"/>
        <end position="97"/>
    </location>
</feature>
<gene>
    <name evidence="2" type="ORF">CASFOL_041078</name>
</gene>
<keyword evidence="3" id="KW-1185">Reference proteome</keyword>
<keyword evidence="1" id="KW-0732">Signal</keyword>